<feature type="binding site" evidence="14">
    <location>
        <begin position="40"/>
        <end position="44"/>
    </location>
    <ligand>
        <name>substrate</name>
    </ligand>
</feature>
<dbReference type="CDD" id="cd01174">
    <property type="entry name" value="ribokinase"/>
    <property type="match status" value="1"/>
</dbReference>
<evidence type="ECO:0000313" key="16">
    <source>
        <dbReference type="EMBL" id="MBB4266488.1"/>
    </source>
</evidence>
<evidence type="ECO:0000256" key="10">
    <source>
        <dbReference type="ARBA" id="ARBA00051363"/>
    </source>
</evidence>
<evidence type="ECO:0000256" key="8">
    <source>
        <dbReference type="ARBA" id="ARBA00022958"/>
    </source>
</evidence>
<evidence type="ECO:0000256" key="2">
    <source>
        <dbReference type="ARBA" id="ARBA00022679"/>
    </source>
</evidence>
<feature type="binding site" evidence="14">
    <location>
        <position position="141"/>
    </location>
    <ligand>
        <name>substrate</name>
    </ligand>
</feature>
<dbReference type="InterPro" id="IPR011611">
    <property type="entry name" value="PfkB_dom"/>
</dbReference>
<comment type="caution">
    <text evidence="16">The sequence shown here is derived from an EMBL/GenBank/DDBJ whole genome shotgun (WGS) entry which is preliminary data.</text>
</comment>
<dbReference type="Gene3D" id="3.40.1190.20">
    <property type="match status" value="1"/>
</dbReference>
<feature type="binding site" evidence="14">
    <location>
        <begin position="222"/>
        <end position="227"/>
    </location>
    <ligand>
        <name>ATP</name>
        <dbReference type="ChEBI" id="CHEBI:30616"/>
    </ligand>
</feature>
<name>A0A7W6REK5_9PROT</name>
<evidence type="ECO:0000256" key="13">
    <source>
        <dbReference type="ARBA" id="ARBA00081655"/>
    </source>
</evidence>
<dbReference type="GO" id="GO:0004747">
    <property type="term" value="F:ribokinase activity"/>
    <property type="evidence" value="ECO:0007669"/>
    <property type="project" value="UniProtKB-UniRule"/>
</dbReference>
<evidence type="ECO:0000256" key="3">
    <source>
        <dbReference type="ARBA" id="ARBA00022723"/>
    </source>
</evidence>
<dbReference type="InterPro" id="IPR002139">
    <property type="entry name" value="Ribo/fructo_kinase"/>
</dbReference>
<proteinExistence type="inferred from homology"/>
<keyword evidence="4 14" id="KW-0547">Nucleotide-binding</keyword>
<dbReference type="HAMAP" id="MF_01987">
    <property type="entry name" value="Ribokinase"/>
    <property type="match status" value="1"/>
</dbReference>
<keyword evidence="1 14" id="KW-0963">Cytoplasm</keyword>
<keyword evidence="7 14" id="KW-0460">Magnesium</keyword>
<feature type="binding site" evidence="14">
    <location>
        <position position="254"/>
    </location>
    <ligand>
        <name>substrate</name>
    </ligand>
</feature>
<feature type="binding site" evidence="14">
    <location>
        <position position="186"/>
    </location>
    <ligand>
        <name>ATP</name>
        <dbReference type="ChEBI" id="CHEBI:30616"/>
    </ligand>
</feature>
<protein>
    <recommendedName>
        <fullName evidence="12 14">Deoxyribokinase</fullName>
        <shortName evidence="14">dRK</shortName>
        <ecNumber evidence="11 14">2.7.1.229</ecNumber>
    </recommendedName>
    <alternativeName>
        <fullName evidence="13 14">ATP:2-deoxy-D-ribose 5-phosphotransferase</fullName>
    </alternativeName>
</protein>
<dbReference type="PANTHER" id="PTHR10584">
    <property type="entry name" value="SUGAR KINASE"/>
    <property type="match status" value="1"/>
</dbReference>
<evidence type="ECO:0000256" key="9">
    <source>
        <dbReference type="ARBA" id="ARBA00023277"/>
    </source>
</evidence>
<evidence type="ECO:0000256" key="5">
    <source>
        <dbReference type="ARBA" id="ARBA00022777"/>
    </source>
</evidence>
<evidence type="ECO:0000256" key="14">
    <source>
        <dbReference type="HAMAP-Rule" id="MF_01987"/>
    </source>
</evidence>
<dbReference type="GO" id="GO:0019303">
    <property type="term" value="P:D-ribose catabolic process"/>
    <property type="evidence" value="ECO:0007669"/>
    <property type="project" value="UniProtKB-UniPathway"/>
</dbReference>
<gene>
    <name evidence="14" type="primary">deoK</name>
    <name evidence="16" type="ORF">GGD89_002120</name>
</gene>
<keyword evidence="3 14" id="KW-0479">Metal-binding</keyword>
<evidence type="ECO:0000256" key="7">
    <source>
        <dbReference type="ARBA" id="ARBA00022842"/>
    </source>
</evidence>
<dbReference type="AlphaFoldDB" id="A0A7W6REK5"/>
<dbReference type="RefSeq" id="WP_184044974.1">
    <property type="nucleotide sequence ID" value="NZ_JACIGK010000014.1"/>
</dbReference>
<reference evidence="16 17" key="1">
    <citation type="submission" date="2020-08" db="EMBL/GenBank/DDBJ databases">
        <title>Genome sequencing of Purple Non-Sulfur Bacteria from various extreme environments.</title>
        <authorList>
            <person name="Mayer M."/>
        </authorList>
    </citation>
    <scope>NUCLEOTIDE SEQUENCE [LARGE SCALE GENOMIC DNA]</scope>
    <source>
        <strain evidence="16 17">JA131</strain>
    </source>
</reference>
<dbReference type="Pfam" id="PF00294">
    <property type="entry name" value="PfkB"/>
    <property type="match status" value="1"/>
</dbReference>
<organism evidence="16 17">
    <name type="scientific">Roseospira visakhapatnamensis</name>
    <dbReference type="NCBI Taxonomy" id="390880"/>
    <lineage>
        <taxon>Bacteria</taxon>
        <taxon>Pseudomonadati</taxon>
        <taxon>Pseudomonadota</taxon>
        <taxon>Alphaproteobacteria</taxon>
        <taxon>Rhodospirillales</taxon>
        <taxon>Rhodospirillaceae</taxon>
        <taxon>Roseospira</taxon>
    </lineage>
</organism>
<feature type="binding site" evidence="14">
    <location>
        <position position="248"/>
    </location>
    <ligand>
        <name>K(+)</name>
        <dbReference type="ChEBI" id="CHEBI:29103"/>
    </ligand>
</feature>
<keyword evidence="17" id="KW-1185">Reference proteome</keyword>
<dbReference type="GO" id="GO:0046872">
    <property type="term" value="F:metal ion binding"/>
    <property type="evidence" value="ECO:0007669"/>
    <property type="project" value="UniProtKB-KW"/>
</dbReference>
<feature type="binding site" evidence="14">
    <location>
        <begin position="12"/>
        <end position="14"/>
    </location>
    <ligand>
        <name>substrate</name>
    </ligand>
</feature>
<dbReference type="FunFam" id="3.40.1190.20:FF:000010">
    <property type="entry name" value="Ribokinase"/>
    <property type="match status" value="1"/>
</dbReference>
<evidence type="ECO:0000256" key="12">
    <source>
        <dbReference type="ARBA" id="ARBA00071515"/>
    </source>
</evidence>
<dbReference type="GO" id="GO:0005524">
    <property type="term" value="F:ATP binding"/>
    <property type="evidence" value="ECO:0007669"/>
    <property type="project" value="UniProtKB-UniRule"/>
</dbReference>
<evidence type="ECO:0000256" key="4">
    <source>
        <dbReference type="ARBA" id="ARBA00022741"/>
    </source>
</evidence>
<comment type="catalytic activity">
    <reaction evidence="10">
        <text>2-deoxy-D-ribose + ATP = 2-deoxy-D-ribose 5-phosphate + ADP + H(+)</text>
        <dbReference type="Rhea" id="RHEA:30871"/>
        <dbReference type="ChEBI" id="CHEBI:15378"/>
        <dbReference type="ChEBI" id="CHEBI:30616"/>
        <dbReference type="ChEBI" id="CHEBI:62877"/>
        <dbReference type="ChEBI" id="CHEBI:90761"/>
        <dbReference type="ChEBI" id="CHEBI:456216"/>
        <dbReference type="EC" id="2.7.1.229"/>
    </reaction>
    <physiologicalReaction direction="left-to-right" evidence="10">
        <dbReference type="Rhea" id="RHEA:30872"/>
    </physiologicalReaction>
</comment>
<dbReference type="PANTHER" id="PTHR10584:SF166">
    <property type="entry name" value="RIBOKINASE"/>
    <property type="match status" value="1"/>
</dbReference>
<evidence type="ECO:0000259" key="15">
    <source>
        <dbReference type="Pfam" id="PF00294"/>
    </source>
</evidence>
<feature type="binding site" evidence="14">
    <location>
        <position position="289"/>
    </location>
    <ligand>
        <name>K(+)</name>
        <dbReference type="ChEBI" id="CHEBI:29103"/>
    </ligand>
</feature>
<feature type="active site" description="Proton acceptor" evidence="14">
    <location>
        <position position="254"/>
    </location>
</feature>
<feature type="domain" description="Carbohydrate kinase PfkB" evidence="15">
    <location>
        <begin position="4"/>
        <end position="294"/>
    </location>
</feature>
<keyword evidence="5 14" id="KW-0418">Kinase</keyword>
<evidence type="ECO:0000256" key="6">
    <source>
        <dbReference type="ARBA" id="ARBA00022840"/>
    </source>
</evidence>
<sequence>MPGKIAVVGSNMVDLITYVTRMPDKGETIEAPTFRIGCGGKGANQAVAAARLGADVMMVTKVGDDIFADNTLRNFADAGIDTRHVATVPGMPSGVAPIFVEPSGENSILIIKGANADLKPADVNRAAEDLKRCALIVLQLEVPLETVYHTIAFGARHGIPTLLNTAPAQPDLALDRITEATYLVPNESELALLTGLPVTTADEAEAAARVLIAKGIQTVIVTLGAKGALLVTGSEVRLIDAVAVTPVDTTGAGDAFIGSFARYLVESGDLDQALRMAVRYAADSITRPGTQTSYATAEAFADTLARMDGPASREGGPRP</sequence>
<dbReference type="GO" id="GO:0005829">
    <property type="term" value="C:cytosol"/>
    <property type="evidence" value="ECO:0007669"/>
    <property type="project" value="TreeGrafter"/>
</dbReference>
<comment type="subunit">
    <text evidence="14">Homodimer.</text>
</comment>
<dbReference type="UniPathway" id="UPA00916">
    <property type="reaction ID" value="UER00889"/>
</dbReference>
<comment type="subcellular location">
    <subcellularLocation>
        <location evidence="14">Cytoplasm</location>
    </subcellularLocation>
</comment>
<dbReference type="NCBIfam" id="TIGR02152">
    <property type="entry name" value="D_ribokin_bact"/>
    <property type="match status" value="1"/>
</dbReference>
<dbReference type="InterPro" id="IPR011877">
    <property type="entry name" value="Ribokinase"/>
</dbReference>
<evidence type="ECO:0000313" key="17">
    <source>
        <dbReference type="Proteomes" id="UP000554286"/>
    </source>
</evidence>
<comment type="function">
    <text evidence="14">Catalyzes the ATP-dependent phosphorylation of 2-deoxy-D-ribose to 2-deoxy-D-ribose 5-phosphate (dRib-5P), allowing the use of deoxyribose as the sole carbon source.</text>
</comment>
<comment type="caution">
    <text evidence="14">Lacks conserved residue(s) required for the propagation of feature annotation.</text>
</comment>
<feature type="site" description="Important for substrate specificity" evidence="14">
    <location>
        <position position="12"/>
    </location>
</feature>
<feature type="binding site" evidence="14">
    <location>
        <begin position="253"/>
        <end position="254"/>
    </location>
    <ligand>
        <name>ATP</name>
        <dbReference type="ChEBI" id="CHEBI:30616"/>
    </ligand>
</feature>
<dbReference type="Proteomes" id="UP000554286">
    <property type="component" value="Unassembled WGS sequence"/>
</dbReference>
<dbReference type="EC" id="2.7.1.229" evidence="11 14"/>
<keyword evidence="8 14" id="KW-0630">Potassium</keyword>
<keyword evidence="2 14" id="KW-0808">Transferase</keyword>
<keyword evidence="9 14" id="KW-0119">Carbohydrate metabolism</keyword>
<feature type="binding site" evidence="14">
    <location>
        <position position="293"/>
    </location>
    <ligand>
        <name>K(+)</name>
        <dbReference type="ChEBI" id="CHEBI:29103"/>
    </ligand>
</feature>
<keyword evidence="6 14" id="KW-0067">ATP-binding</keyword>
<dbReference type="SUPFAM" id="SSF53613">
    <property type="entry name" value="Ribokinase-like"/>
    <property type="match status" value="1"/>
</dbReference>
<dbReference type="EMBL" id="JACIGK010000014">
    <property type="protein sequence ID" value="MBB4266488.1"/>
    <property type="molecule type" value="Genomic_DNA"/>
</dbReference>
<comment type="cofactor">
    <cofactor evidence="14">
        <name>Mg(2+)</name>
        <dbReference type="ChEBI" id="CHEBI:18420"/>
    </cofactor>
</comment>
<evidence type="ECO:0000256" key="11">
    <source>
        <dbReference type="ARBA" id="ARBA00066926"/>
    </source>
</evidence>
<feature type="binding site" evidence="14">
    <location>
        <position position="284"/>
    </location>
    <ligand>
        <name>K(+)</name>
        <dbReference type="ChEBI" id="CHEBI:29103"/>
    </ligand>
</feature>
<feature type="binding site" evidence="14">
    <location>
        <position position="250"/>
    </location>
    <ligand>
        <name>K(+)</name>
        <dbReference type="ChEBI" id="CHEBI:29103"/>
    </ligand>
</feature>
<accession>A0A7W6REK5</accession>
<feature type="binding site" evidence="14">
    <location>
        <position position="287"/>
    </location>
    <ligand>
        <name>K(+)</name>
        <dbReference type="ChEBI" id="CHEBI:29103"/>
    </ligand>
</feature>
<dbReference type="PRINTS" id="PR00990">
    <property type="entry name" value="RIBOKINASE"/>
</dbReference>
<dbReference type="InterPro" id="IPR029056">
    <property type="entry name" value="Ribokinase-like"/>
</dbReference>
<evidence type="ECO:0000256" key="1">
    <source>
        <dbReference type="ARBA" id="ARBA00022490"/>
    </source>
</evidence>
<comment type="similarity">
    <text evidence="14">Belongs to the carbohydrate kinase PfkB family. Deoxyribokinase subfamily.</text>
</comment>